<dbReference type="OrthoDB" id="10307500at2759"/>
<sequence>MKMYGCVSIGGKECMGIINPANTNEAMHLSHLAMDIWAELLAIHKPGVTLMRPPTGPEFQWLPISKLHSRKATIHTPIRFPGPKATPSL</sequence>
<gene>
    <name evidence="1" type="ORF">MELLADRAFT_88919</name>
</gene>
<organism evidence="2">
    <name type="scientific">Melampsora larici-populina (strain 98AG31 / pathotype 3-4-7)</name>
    <name type="common">Poplar leaf rust fungus</name>
    <dbReference type="NCBI Taxonomy" id="747676"/>
    <lineage>
        <taxon>Eukaryota</taxon>
        <taxon>Fungi</taxon>
        <taxon>Dikarya</taxon>
        <taxon>Basidiomycota</taxon>
        <taxon>Pucciniomycotina</taxon>
        <taxon>Pucciniomycetes</taxon>
        <taxon>Pucciniales</taxon>
        <taxon>Melampsoraceae</taxon>
        <taxon>Melampsora</taxon>
    </lineage>
</organism>
<reference evidence="2" key="1">
    <citation type="journal article" date="2011" name="Proc. Natl. Acad. Sci. U.S.A.">
        <title>Obligate biotrophy features unraveled by the genomic analysis of rust fungi.</title>
        <authorList>
            <person name="Duplessis S."/>
            <person name="Cuomo C.A."/>
            <person name="Lin Y.-C."/>
            <person name="Aerts A."/>
            <person name="Tisserant E."/>
            <person name="Veneault-Fourrey C."/>
            <person name="Joly D.L."/>
            <person name="Hacquard S."/>
            <person name="Amselem J."/>
            <person name="Cantarel B.L."/>
            <person name="Chiu R."/>
            <person name="Coutinho P.M."/>
            <person name="Feau N."/>
            <person name="Field M."/>
            <person name="Frey P."/>
            <person name="Gelhaye E."/>
            <person name="Goldberg J."/>
            <person name="Grabherr M.G."/>
            <person name="Kodira C.D."/>
            <person name="Kohler A."/>
            <person name="Kuees U."/>
            <person name="Lindquist E.A."/>
            <person name="Lucas S.M."/>
            <person name="Mago R."/>
            <person name="Mauceli E."/>
            <person name="Morin E."/>
            <person name="Murat C."/>
            <person name="Pangilinan J.L."/>
            <person name="Park R."/>
            <person name="Pearson M."/>
            <person name="Quesneville H."/>
            <person name="Rouhier N."/>
            <person name="Sakthikumar S."/>
            <person name="Salamov A.A."/>
            <person name="Schmutz J."/>
            <person name="Selles B."/>
            <person name="Shapiro H."/>
            <person name="Tanguay P."/>
            <person name="Tuskan G.A."/>
            <person name="Henrissat B."/>
            <person name="Van de Peer Y."/>
            <person name="Rouze P."/>
            <person name="Ellis J.G."/>
            <person name="Dodds P.N."/>
            <person name="Schein J.E."/>
            <person name="Zhong S."/>
            <person name="Hamelin R.C."/>
            <person name="Grigoriev I.V."/>
            <person name="Szabo L.J."/>
            <person name="Martin F."/>
        </authorList>
    </citation>
    <scope>NUCLEOTIDE SEQUENCE [LARGE SCALE GENOMIC DNA]</scope>
    <source>
        <strain evidence="2">98AG31 / pathotype 3-4-7</strain>
    </source>
</reference>
<dbReference type="Proteomes" id="UP000001072">
    <property type="component" value="Unassembled WGS sequence"/>
</dbReference>
<protein>
    <submittedName>
        <fullName evidence="1">Uncharacterized protein</fullName>
    </submittedName>
</protein>
<dbReference type="RefSeq" id="XP_007404878.1">
    <property type="nucleotide sequence ID" value="XM_007404816.1"/>
</dbReference>
<accession>F4R697</accession>
<keyword evidence="2" id="KW-1185">Reference proteome</keyword>
<proteinExistence type="predicted"/>
<dbReference type="AlphaFoldDB" id="F4R697"/>
<evidence type="ECO:0000313" key="2">
    <source>
        <dbReference type="Proteomes" id="UP000001072"/>
    </source>
</evidence>
<dbReference type="InParanoid" id="F4R697"/>
<dbReference type="VEuPathDB" id="FungiDB:MELLADRAFT_88919"/>
<dbReference type="HOGENOM" id="CLU_2455196_0_0_1"/>
<evidence type="ECO:0000313" key="1">
    <source>
        <dbReference type="EMBL" id="EGG12503.1"/>
    </source>
</evidence>
<dbReference type="GeneID" id="18935033"/>
<name>F4R697_MELLP</name>
<dbReference type="KEGG" id="mlr:MELLADRAFT_88919"/>
<dbReference type="EMBL" id="GL883091">
    <property type="protein sequence ID" value="EGG12503.1"/>
    <property type="molecule type" value="Genomic_DNA"/>
</dbReference>